<dbReference type="Pfam" id="PF00566">
    <property type="entry name" value="RabGAP-TBC"/>
    <property type="match status" value="1"/>
</dbReference>
<evidence type="ECO:0000256" key="1">
    <source>
        <dbReference type="ARBA" id="ARBA00022468"/>
    </source>
</evidence>
<feature type="domain" description="Rab-GAP TBC" evidence="3">
    <location>
        <begin position="36"/>
        <end position="305"/>
    </location>
</feature>
<reference evidence="5" key="1">
    <citation type="journal article" date="2014" name="Genome Announc.">
        <title>Genome sequence and annotation of Acremonium chrysogenum, producer of the beta-lactam antibiotic cephalosporin C.</title>
        <authorList>
            <person name="Terfehr D."/>
            <person name="Dahlmann T.A."/>
            <person name="Specht T."/>
            <person name="Zadra I."/>
            <person name="Kuernsteiner H."/>
            <person name="Kueck U."/>
        </authorList>
    </citation>
    <scope>NUCLEOTIDE SEQUENCE [LARGE SCALE GENOMIC DNA]</scope>
    <source>
        <strain evidence="5">ATCC 11550 / CBS 779.69 / DSM 880 / IAM 14645 / JCM 23072 / IMI 49137</strain>
    </source>
</reference>
<feature type="region of interest" description="Disordered" evidence="2">
    <location>
        <begin position="563"/>
        <end position="726"/>
    </location>
</feature>
<keyword evidence="5" id="KW-1185">Reference proteome</keyword>
<evidence type="ECO:0000313" key="4">
    <source>
        <dbReference type="EMBL" id="KFH48068.1"/>
    </source>
</evidence>
<dbReference type="InterPro" id="IPR000195">
    <property type="entry name" value="Rab-GAP-TBC_dom"/>
</dbReference>
<accession>A0A086TFD6</accession>
<proteinExistence type="predicted"/>
<gene>
    <name evidence="4" type="ORF">ACRE_010830</name>
</gene>
<dbReference type="EMBL" id="JPKY01000005">
    <property type="protein sequence ID" value="KFH48068.1"/>
    <property type="molecule type" value="Genomic_DNA"/>
</dbReference>
<protein>
    <submittedName>
        <fullName evidence="4">TBC1 domain family member-like protein</fullName>
    </submittedName>
</protein>
<evidence type="ECO:0000313" key="5">
    <source>
        <dbReference type="Proteomes" id="UP000029964"/>
    </source>
</evidence>
<dbReference type="AlphaFoldDB" id="A0A086TFD6"/>
<dbReference type="GO" id="GO:0005096">
    <property type="term" value="F:GTPase activator activity"/>
    <property type="evidence" value="ECO:0007669"/>
    <property type="project" value="UniProtKB-KW"/>
</dbReference>
<dbReference type="Proteomes" id="UP000029964">
    <property type="component" value="Unassembled WGS sequence"/>
</dbReference>
<dbReference type="FunFam" id="1.10.8.270:FF:000031">
    <property type="entry name" value="TBC1 domain family member 5"/>
    <property type="match status" value="1"/>
</dbReference>
<dbReference type="STRING" id="857340.A0A086TFD6"/>
<dbReference type="SMART" id="SM00164">
    <property type="entry name" value="TBC"/>
    <property type="match status" value="1"/>
</dbReference>
<dbReference type="PANTHER" id="PTHR22957:SF337">
    <property type="entry name" value="TBC1 DOMAIN FAMILY MEMBER 5"/>
    <property type="match status" value="1"/>
</dbReference>
<evidence type="ECO:0000256" key="2">
    <source>
        <dbReference type="SAM" id="MobiDB-lite"/>
    </source>
</evidence>
<dbReference type="InterPro" id="IPR035969">
    <property type="entry name" value="Rab-GAP_TBC_sf"/>
</dbReference>
<dbReference type="FunFam" id="1.10.472.80:FF:000038">
    <property type="entry name" value="TBC1 domain family member 5"/>
    <property type="match status" value="1"/>
</dbReference>
<dbReference type="SUPFAM" id="SSF47923">
    <property type="entry name" value="Ypt/Rab-GAP domain of gyp1p"/>
    <property type="match status" value="2"/>
</dbReference>
<evidence type="ECO:0000259" key="3">
    <source>
        <dbReference type="PROSITE" id="PS50086"/>
    </source>
</evidence>
<dbReference type="HOGENOM" id="CLU_019939_1_0_1"/>
<dbReference type="OrthoDB" id="27140at2759"/>
<dbReference type="PROSITE" id="PS50086">
    <property type="entry name" value="TBC_RABGAP"/>
    <property type="match status" value="1"/>
</dbReference>
<keyword evidence="1" id="KW-0343">GTPase activation</keyword>
<sequence>MRPLEEIRMRWRATQTHSESLADLQRAVKNNGPSSPCVSGLRSICWKTLLLSNDNEAGWITALHSGRDDYASRQDTLLRYIKNPEALTELTVDPLADDPNSPWDAARQDEIIREEIRQDVQRLPDEANYHHGRIQTMILDILFIYCKSNPDRGGYRQGMHELLAPIVHVLEADAIDRAAIDGSHDLDETLVDLVDSSFVENDAYLLFSRLMDNAQSFYAVSEGNSKPHSSTMATHHQEQTSAIVERSKFIHEVCLQKVDPELASHLISIEILPQIFLIRWVRLLFSREFPFDQSLVLWDTIFAIDPTLELIDLICVAMLIRIRWQLLRADYSVCLQLLLKYPPPDQAHGPHTFVDDALYLRDHLNVQGGSKLILKYTGKTPVAIKSPHGSRPTTPSFPGLNTLRQRGLVVRSPLHSPPAFINQQAGVEALFQGAAKGAKGVLERGEKLGINQAVRDAVGEIRRNMQGFNESRHSSRPPKEILSQEGAVVALAAMERRNQQLASMLDDTVTSLKAISASNLDDKAKSLELIEIAAAKIQFVKIYMEDPTMEVPVVDRPVPEDDHVAQADQGTSAGDTGKGAQVETDVDEARRSSLSLNDGVPAIKAEQPISPPKPQVMDTSEQEKTDDVPPSAALKPTRPPAVPTRSTLAQSSFAWMLEPDDASSSPSHSRVTPRSPPDSKTHKKRVSNSASREKNAFLFGEVSTEMDGSDPLKMNDIFGMEPLRKK</sequence>
<dbReference type="Gene3D" id="1.10.8.270">
    <property type="entry name" value="putative rabgap domain of human tbc1 domain family member 14 like domains"/>
    <property type="match status" value="1"/>
</dbReference>
<feature type="compositionally biased region" description="Polar residues" evidence="2">
    <location>
        <begin position="662"/>
        <end position="672"/>
    </location>
</feature>
<organism evidence="4 5">
    <name type="scientific">Hapsidospora chrysogenum (strain ATCC 11550 / CBS 779.69 / DSM 880 / IAM 14645 / JCM 23072 / IMI 49137)</name>
    <name type="common">Acremonium chrysogenum</name>
    <dbReference type="NCBI Taxonomy" id="857340"/>
    <lineage>
        <taxon>Eukaryota</taxon>
        <taxon>Fungi</taxon>
        <taxon>Dikarya</taxon>
        <taxon>Ascomycota</taxon>
        <taxon>Pezizomycotina</taxon>
        <taxon>Sordariomycetes</taxon>
        <taxon>Hypocreomycetidae</taxon>
        <taxon>Hypocreales</taxon>
        <taxon>Bionectriaceae</taxon>
        <taxon>Hapsidospora</taxon>
    </lineage>
</organism>
<feature type="compositionally biased region" description="Polar residues" evidence="2">
    <location>
        <begin position="644"/>
        <end position="653"/>
    </location>
</feature>
<name>A0A086TFD6_HAPC1</name>
<dbReference type="PANTHER" id="PTHR22957">
    <property type="entry name" value="TBC1 DOMAIN FAMILY MEMBER GTPASE-ACTIVATING PROTEIN"/>
    <property type="match status" value="1"/>
</dbReference>
<dbReference type="Gene3D" id="1.10.472.80">
    <property type="entry name" value="Ypt/Rab-GAP domain of gyp1p, domain 3"/>
    <property type="match status" value="1"/>
</dbReference>
<comment type="caution">
    <text evidence="4">The sequence shown here is derived from an EMBL/GenBank/DDBJ whole genome shotgun (WGS) entry which is preliminary data.</text>
</comment>